<feature type="signal peptide" evidence="1">
    <location>
        <begin position="1"/>
        <end position="17"/>
    </location>
</feature>
<dbReference type="PANTHER" id="PTHR32141:SF179">
    <property type="entry name" value="F-BOX DOMAIN-CONTAINING PROTEIN"/>
    <property type="match status" value="1"/>
</dbReference>
<evidence type="ECO:0000313" key="5">
    <source>
        <dbReference type="Proteomes" id="UP000280104"/>
    </source>
</evidence>
<feature type="domain" description="F-box/LRR-repeat protein 15/At3g58940/PEG3-like LRR" evidence="3">
    <location>
        <begin position="2"/>
        <end position="43"/>
    </location>
</feature>
<evidence type="ECO:0000259" key="2">
    <source>
        <dbReference type="Pfam" id="PF08387"/>
    </source>
</evidence>
<protein>
    <submittedName>
        <fullName evidence="4">Uncharacterized protein</fullName>
    </submittedName>
</protein>
<sequence>MISTSLTLKLRIVKVLALESIGPDLEQVVSFLRCFPFLEKLYIEIRLGPVVDNVIQYNNHAECLDLHLSEITLNSYRGTLPEIIFARFFVLRARVLKEMRFALHLFRKNEWSVDQRRRLQQNGVGSKNAEFHFGTSDDRVIGSHRVNPIHDFSVANPFAKIVRFRSQT</sequence>
<dbReference type="InterPro" id="IPR055411">
    <property type="entry name" value="LRR_FXL15/At3g58940/PEG3-like"/>
</dbReference>
<feature type="chain" id="PRO_5028900738" evidence="1">
    <location>
        <begin position="18"/>
        <end position="168"/>
    </location>
</feature>
<name>A0A7H4LJ36_WHEAT</name>
<dbReference type="Pfam" id="PF08387">
    <property type="entry name" value="FBD"/>
    <property type="match status" value="1"/>
</dbReference>
<evidence type="ECO:0000259" key="3">
    <source>
        <dbReference type="Pfam" id="PF24758"/>
    </source>
</evidence>
<dbReference type="EMBL" id="LS480641">
    <property type="protein sequence ID" value="SPT18624.1"/>
    <property type="molecule type" value="Genomic_DNA"/>
</dbReference>
<keyword evidence="1" id="KW-0732">Signal</keyword>
<dbReference type="Pfam" id="PF24758">
    <property type="entry name" value="LRR_At5g56370"/>
    <property type="match status" value="1"/>
</dbReference>
<dbReference type="Proteomes" id="UP000280104">
    <property type="component" value="Chromosome II"/>
</dbReference>
<evidence type="ECO:0000256" key="1">
    <source>
        <dbReference type="SAM" id="SignalP"/>
    </source>
</evidence>
<gene>
    <name evidence="4" type="ORF">CAMPLR22A2D_LOCUS3236</name>
</gene>
<organism evidence="4 5">
    <name type="scientific">Triticum aestivum</name>
    <name type="common">Wheat</name>
    <dbReference type="NCBI Taxonomy" id="4565"/>
    <lineage>
        <taxon>Eukaryota</taxon>
        <taxon>Viridiplantae</taxon>
        <taxon>Streptophyta</taxon>
        <taxon>Embryophyta</taxon>
        <taxon>Tracheophyta</taxon>
        <taxon>Spermatophyta</taxon>
        <taxon>Magnoliopsida</taxon>
        <taxon>Liliopsida</taxon>
        <taxon>Poales</taxon>
        <taxon>Poaceae</taxon>
        <taxon>BOP clade</taxon>
        <taxon>Pooideae</taxon>
        <taxon>Triticodae</taxon>
        <taxon>Triticeae</taxon>
        <taxon>Triticinae</taxon>
        <taxon>Triticum</taxon>
    </lineage>
</organism>
<accession>A0A7H4LJ36</accession>
<reference evidence="4 5" key="1">
    <citation type="submission" date="2018-05" db="EMBL/GenBank/DDBJ databases">
        <authorList>
            <person name="Thind KAUR A."/>
        </authorList>
    </citation>
    <scope>NUCLEOTIDE SEQUENCE [LARGE SCALE GENOMIC DNA]</scope>
</reference>
<dbReference type="InterPro" id="IPR006566">
    <property type="entry name" value="FBD"/>
</dbReference>
<dbReference type="InterPro" id="IPR055302">
    <property type="entry name" value="F-box_dom-containing"/>
</dbReference>
<proteinExistence type="predicted"/>
<dbReference type="PANTHER" id="PTHR32141">
    <property type="match status" value="1"/>
</dbReference>
<dbReference type="AlphaFoldDB" id="A0A7H4LJ36"/>
<feature type="domain" description="FBD" evidence="2">
    <location>
        <begin position="61"/>
        <end position="101"/>
    </location>
</feature>
<evidence type="ECO:0000313" key="4">
    <source>
        <dbReference type="EMBL" id="SPT18624.1"/>
    </source>
</evidence>